<dbReference type="KEGG" id="lak:106165433"/>
<name>A0A1S3ILZ0_LINAN</name>
<dbReference type="PROSITE" id="PS00018">
    <property type="entry name" value="EF_HAND_1"/>
    <property type="match status" value="1"/>
</dbReference>
<dbReference type="InterPro" id="IPR002048">
    <property type="entry name" value="EF_hand_dom"/>
</dbReference>
<reference evidence="4" key="1">
    <citation type="submission" date="2025-08" db="UniProtKB">
        <authorList>
            <consortium name="RefSeq"/>
        </authorList>
    </citation>
    <scope>IDENTIFICATION</scope>
    <source>
        <tissue evidence="4">Gonads</tissue>
    </source>
</reference>
<keyword evidence="1" id="KW-0106">Calcium</keyword>
<protein>
    <submittedName>
        <fullName evidence="4">Uncharacterized protein LOC106165433</fullName>
    </submittedName>
</protein>
<keyword evidence="3" id="KW-1185">Reference proteome</keyword>
<dbReference type="InterPro" id="IPR011992">
    <property type="entry name" value="EF-hand-dom_pair"/>
</dbReference>
<dbReference type="RefSeq" id="XP_013399093.1">
    <property type="nucleotide sequence ID" value="XM_013543639.1"/>
</dbReference>
<dbReference type="InterPro" id="IPR018247">
    <property type="entry name" value="EF_Hand_1_Ca_BS"/>
</dbReference>
<proteinExistence type="predicted"/>
<accession>A0A1S3ILZ0</accession>
<dbReference type="Gene3D" id="1.10.238.10">
    <property type="entry name" value="EF-hand"/>
    <property type="match status" value="1"/>
</dbReference>
<feature type="domain" description="EF-hand" evidence="2">
    <location>
        <begin position="171"/>
        <end position="198"/>
    </location>
</feature>
<sequence>MSRSLLSITPRLFQPYRCLKQQSVKLKKHPRDYPKITGNELWRRKFRTLFQYKDVNKDGYLKKVDYEMSAWRIIQYMDLSGEMAADVMETQLQMWEYITANAPYMEGITLNDFTENCLKAYNEENTRFGLITACCSEFDALDLDANGVISPKEHAAFFYSYFVPAEHSPPVFRAMDTDSDGVITKAEFVQGMIDFLLSEDPKSPYVNFFGPLAN</sequence>
<evidence type="ECO:0000313" key="3">
    <source>
        <dbReference type="Proteomes" id="UP000085678"/>
    </source>
</evidence>
<evidence type="ECO:0000256" key="1">
    <source>
        <dbReference type="ARBA" id="ARBA00022837"/>
    </source>
</evidence>
<dbReference type="GO" id="GO:0005509">
    <property type="term" value="F:calcium ion binding"/>
    <property type="evidence" value="ECO:0007669"/>
    <property type="project" value="InterPro"/>
</dbReference>
<dbReference type="OrthoDB" id="427950at2759"/>
<dbReference type="InParanoid" id="A0A1S3ILZ0"/>
<dbReference type="STRING" id="7574.A0A1S3ILZ0"/>
<dbReference type="SUPFAM" id="SSF47473">
    <property type="entry name" value="EF-hand"/>
    <property type="match status" value="1"/>
</dbReference>
<dbReference type="Proteomes" id="UP000085678">
    <property type="component" value="Unplaced"/>
</dbReference>
<gene>
    <name evidence="4" type="primary">LOC106165433</name>
</gene>
<organism evidence="3 4">
    <name type="scientific">Lingula anatina</name>
    <name type="common">Brachiopod</name>
    <name type="synonym">Lingula unguis</name>
    <dbReference type="NCBI Taxonomy" id="7574"/>
    <lineage>
        <taxon>Eukaryota</taxon>
        <taxon>Metazoa</taxon>
        <taxon>Spiralia</taxon>
        <taxon>Lophotrochozoa</taxon>
        <taxon>Brachiopoda</taxon>
        <taxon>Linguliformea</taxon>
        <taxon>Lingulata</taxon>
        <taxon>Lingulida</taxon>
        <taxon>Linguloidea</taxon>
        <taxon>Lingulidae</taxon>
        <taxon>Lingula</taxon>
    </lineage>
</organism>
<dbReference type="GeneID" id="106165433"/>
<dbReference type="PROSITE" id="PS50222">
    <property type="entry name" value="EF_HAND_2"/>
    <property type="match status" value="1"/>
</dbReference>
<dbReference type="Pfam" id="PF13202">
    <property type="entry name" value="EF-hand_5"/>
    <property type="match status" value="2"/>
</dbReference>
<dbReference type="AlphaFoldDB" id="A0A1S3ILZ0"/>
<evidence type="ECO:0000313" key="4">
    <source>
        <dbReference type="RefSeq" id="XP_013399093.1"/>
    </source>
</evidence>
<evidence type="ECO:0000259" key="2">
    <source>
        <dbReference type="PROSITE" id="PS50222"/>
    </source>
</evidence>